<protein>
    <submittedName>
        <fullName evidence="1">(rape) hypothetical protein</fullName>
    </submittedName>
</protein>
<evidence type="ECO:0000313" key="1">
    <source>
        <dbReference type="EMBL" id="CAF2126448.1"/>
    </source>
</evidence>
<sequence>MKLILIYRGCCTLSESLLLPPSFNKLKTTLELELHPAALSMNEIDPAGLPPDVVAIFEASLHDRFSAAQWQIFVNNSARFGHAINPNRIPVETAWIMRVDSVHMVDQNPKVPTLTSIDVS</sequence>
<dbReference type="Proteomes" id="UP001295469">
    <property type="component" value="Chromosome A03"/>
</dbReference>
<proteinExistence type="predicted"/>
<organism evidence="1">
    <name type="scientific">Brassica napus</name>
    <name type="common">Rape</name>
    <dbReference type="NCBI Taxonomy" id="3708"/>
    <lineage>
        <taxon>Eukaryota</taxon>
        <taxon>Viridiplantae</taxon>
        <taxon>Streptophyta</taxon>
        <taxon>Embryophyta</taxon>
        <taxon>Tracheophyta</taxon>
        <taxon>Spermatophyta</taxon>
        <taxon>Magnoliopsida</taxon>
        <taxon>eudicotyledons</taxon>
        <taxon>Gunneridae</taxon>
        <taxon>Pentapetalae</taxon>
        <taxon>rosids</taxon>
        <taxon>malvids</taxon>
        <taxon>Brassicales</taxon>
        <taxon>Brassicaceae</taxon>
        <taxon>Brassiceae</taxon>
        <taxon>Brassica</taxon>
    </lineage>
</organism>
<dbReference type="AlphaFoldDB" id="A0A816VMK0"/>
<reference evidence="1" key="1">
    <citation type="submission" date="2021-01" db="EMBL/GenBank/DDBJ databases">
        <authorList>
            <consortium name="Genoscope - CEA"/>
            <person name="William W."/>
        </authorList>
    </citation>
    <scope>NUCLEOTIDE SEQUENCE</scope>
</reference>
<accession>A0A816VMK0</accession>
<name>A0A816VMK0_BRANA</name>
<dbReference type="EMBL" id="HG994357">
    <property type="protein sequence ID" value="CAF2126448.1"/>
    <property type="molecule type" value="Genomic_DNA"/>
</dbReference>
<gene>
    <name evidence="1" type="ORF">DARMORV10_A03P34490.1</name>
</gene>